<accession>A0A1V6TQH0</accession>
<name>A0A1V6TQH0_9EURO</name>
<dbReference type="Proteomes" id="UP000191285">
    <property type="component" value="Unassembled WGS sequence"/>
</dbReference>
<gene>
    <name evidence="2" type="ORF">PENSTE_c003G07668</name>
</gene>
<feature type="compositionally biased region" description="Polar residues" evidence="1">
    <location>
        <begin position="722"/>
        <end position="738"/>
    </location>
</feature>
<feature type="region of interest" description="Disordered" evidence="1">
    <location>
        <begin position="1"/>
        <end position="93"/>
    </location>
</feature>
<feature type="compositionally biased region" description="Polar residues" evidence="1">
    <location>
        <begin position="75"/>
        <end position="89"/>
    </location>
</feature>
<dbReference type="AlphaFoldDB" id="A0A1V6TQH0"/>
<evidence type="ECO:0000313" key="2">
    <source>
        <dbReference type="EMBL" id="OQE28396.1"/>
    </source>
</evidence>
<feature type="region of interest" description="Disordered" evidence="1">
    <location>
        <begin position="643"/>
        <end position="704"/>
    </location>
</feature>
<protein>
    <submittedName>
        <fullName evidence="2">Uncharacterized protein</fullName>
    </submittedName>
</protein>
<feature type="compositionally biased region" description="Low complexity" evidence="1">
    <location>
        <begin position="38"/>
        <end position="74"/>
    </location>
</feature>
<dbReference type="STRING" id="303698.A0A1V6TQH0"/>
<feature type="compositionally biased region" description="Polar residues" evidence="1">
    <location>
        <begin position="671"/>
        <end position="704"/>
    </location>
</feature>
<reference evidence="3" key="1">
    <citation type="journal article" date="2017" name="Nat. Microbiol.">
        <title>Global analysis of biosynthetic gene clusters reveals vast potential of secondary metabolite production in Penicillium species.</title>
        <authorList>
            <person name="Nielsen J.C."/>
            <person name="Grijseels S."/>
            <person name="Prigent S."/>
            <person name="Ji B."/>
            <person name="Dainat J."/>
            <person name="Nielsen K.F."/>
            <person name="Frisvad J.C."/>
            <person name="Workman M."/>
            <person name="Nielsen J."/>
        </authorList>
    </citation>
    <scope>NUCLEOTIDE SEQUENCE [LARGE SCALE GENOMIC DNA]</scope>
    <source>
        <strain evidence="3">IBT 24891</strain>
    </source>
</reference>
<proteinExistence type="predicted"/>
<feature type="compositionally biased region" description="Basic residues" evidence="1">
    <location>
        <begin position="777"/>
        <end position="787"/>
    </location>
</feature>
<sequence length="797" mass="88349">MHDVEVNNPPGQPTRNNHRPPQPASSDPRLNRPRPPVSTSSLSQLQTSNLSSPITRPTPTQTPTSQTPQRQIQQLSTIAPQAQPESIQKQDGFDMNGLVPKLLELVDSRVSRMLQLQQKQAFEKDEAYNRRDLEKAKQANAFPATIESLQAESAATQSKMSKINHELTRQQERSSELAEDLGNLLRQMMQTMQKFNVPAKPPSADFANVSGVVQNVTSLEDDVSKIKRTILIKEEKELPQRPIDLAKICNTVESQSRAHTGFRKSLNAFEEWQSATDKQLVETKARLKCNPPSTGFPELEAADRNTTRTLEVQENRLKTIEQTTSTLNGRLDEISTRQGEFEKNSLIERSLQNDIAKQGEGNSVAINEMKQKLDGLSRHPDFLGHGHQTPNRAHGLSPELEERMTHFEKDLVKMKEHWEDLLRRVPHLSEASNEIQKHVKSYDGLVTGLRSLEFRYNNIHTDSLVQQMSHAISEMYPSTHQLTEEVKSLRKAVGDHSRDIVATKTDVQANSKNITHLETRLGNLGQALDIQKAENINKTSALDRKVETSNAHFSNLETQFRDLVLHEENLKKTVDNMLIEHTSKEISLPASSETPTGPQAKAIHDKMKEMHDDMAALLETGKRDMLNILAELNGIFTSQSNASAMAGSSEGAQDPAQQLEPESISELGPRSTGSISTRQTAPDHSNTDILPSLDSTSQQANNHATSSALMTGVPHNAHVADNSMSSQVSLKPTAVSNNKRPRDTLSDNDSTSSAAATTATPSQSPAASLNPDERLSKKAKKRLKRQRQSNLGGNGQI</sequence>
<dbReference type="EMBL" id="MLKD01000003">
    <property type="protein sequence ID" value="OQE28396.1"/>
    <property type="molecule type" value="Genomic_DNA"/>
</dbReference>
<evidence type="ECO:0000313" key="3">
    <source>
        <dbReference type="Proteomes" id="UP000191285"/>
    </source>
</evidence>
<comment type="caution">
    <text evidence="2">The sequence shown here is derived from an EMBL/GenBank/DDBJ whole genome shotgun (WGS) entry which is preliminary data.</text>
</comment>
<feature type="compositionally biased region" description="Low complexity" evidence="1">
    <location>
        <begin position="750"/>
        <end position="768"/>
    </location>
</feature>
<feature type="region of interest" description="Disordered" evidence="1">
    <location>
        <begin position="718"/>
        <end position="797"/>
    </location>
</feature>
<keyword evidence="3" id="KW-1185">Reference proteome</keyword>
<evidence type="ECO:0000256" key="1">
    <source>
        <dbReference type="SAM" id="MobiDB-lite"/>
    </source>
</evidence>
<organism evidence="2 3">
    <name type="scientific">Penicillium steckii</name>
    <dbReference type="NCBI Taxonomy" id="303698"/>
    <lineage>
        <taxon>Eukaryota</taxon>
        <taxon>Fungi</taxon>
        <taxon>Dikarya</taxon>
        <taxon>Ascomycota</taxon>
        <taxon>Pezizomycotina</taxon>
        <taxon>Eurotiomycetes</taxon>
        <taxon>Eurotiomycetidae</taxon>
        <taxon>Eurotiales</taxon>
        <taxon>Aspergillaceae</taxon>
        <taxon>Penicillium</taxon>
    </lineage>
</organism>
<dbReference type="OrthoDB" id="3438382at2759"/>